<organism evidence="2 3">
    <name type="scientific">Cuscuta europaea</name>
    <name type="common">European dodder</name>
    <dbReference type="NCBI Taxonomy" id="41803"/>
    <lineage>
        <taxon>Eukaryota</taxon>
        <taxon>Viridiplantae</taxon>
        <taxon>Streptophyta</taxon>
        <taxon>Embryophyta</taxon>
        <taxon>Tracheophyta</taxon>
        <taxon>Spermatophyta</taxon>
        <taxon>Magnoliopsida</taxon>
        <taxon>eudicotyledons</taxon>
        <taxon>Gunneridae</taxon>
        <taxon>Pentapetalae</taxon>
        <taxon>asterids</taxon>
        <taxon>lamiids</taxon>
        <taxon>Solanales</taxon>
        <taxon>Convolvulaceae</taxon>
        <taxon>Cuscuteae</taxon>
        <taxon>Cuscuta</taxon>
        <taxon>Cuscuta subgen. Cuscuta</taxon>
    </lineage>
</organism>
<evidence type="ECO:0000313" key="3">
    <source>
        <dbReference type="Proteomes" id="UP001152484"/>
    </source>
</evidence>
<protein>
    <submittedName>
        <fullName evidence="2">Uncharacterized protein</fullName>
    </submittedName>
</protein>
<dbReference type="PANTHER" id="PTHR35280:SF1">
    <property type="entry name" value="F17L21.9"/>
    <property type="match status" value="1"/>
</dbReference>
<keyword evidence="3" id="KW-1185">Reference proteome</keyword>
<evidence type="ECO:0000313" key="2">
    <source>
        <dbReference type="EMBL" id="CAH9080324.1"/>
    </source>
</evidence>
<accession>A0A9P1E5K3</accession>
<dbReference type="PANTHER" id="PTHR35280">
    <property type="entry name" value="F17L21.9"/>
    <property type="match status" value="1"/>
</dbReference>
<dbReference type="Proteomes" id="UP001152484">
    <property type="component" value="Unassembled WGS sequence"/>
</dbReference>
<proteinExistence type="predicted"/>
<name>A0A9P1E5K3_CUSEU</name>
<reference evidence="2" key="1">
    <citation type="submission" date="2022-07" db="EMBL/GenBank/DDBJ databases">
        <authorList>
            <person name="Macas J."/>
            <person name="Novak P."/>
            <person name="Neumann P."/>
        </authorList>
    </citation>
    <scope>NUCLEOTIDE SEQUENCE</scope>
</reference>
<feature type="region of interest" description="Disordered" evidence="1">
    <location>
        <begin position="1"/>
        <end position="55"/>
    </location>
</feature>
<dbReference type="OrthoDB" id="782808at2759"/>
<sequence length="170" mass="18915">MESKLEKDEFLQEANVQNPDSQRHTISKGVKVTSKTHEGLSNKSSSSSLEAEEEDEEKVIKEMKKIQKQNKVTHCLVSALIVLTLTWQLSEVSLILKLKDGLNHPLRSLGGFVAGMFRRRKLPISQAEEDDDGQRLLGNQNKQGSGAAAPFPTIKIPHLSLPSLDFITQQ</sequence>
<feature type="region of interest" description="Disordered" evidence="1">
    <location>
        <begin position="128"/>
        <end position="149"/>
    </location>
</feature>
<feature type="compositionally biased region" description="Basic and acidic residues" evidence="1">
    <location>
        <begin position="1"/>
        <end position="10"/>
    </location>
</feature>
<comment type="caution">
    <text evidence="2">The sequence shown here is derived from an EMBL/GenBank/DDBJ whole genome shotgun (WGS) entry which is preliminary data.</text>
</comment>
<dbReference type="AlphaFoldDB" id="A0A9P1E5K3"/>
<dbReference type="EMBL" id="CAMAPE010000013">
    <property type="protein sequence ID" value="CAH9080324.1"/>
    <property type="molecule type" value="Genomic_DNA"/>
</dbReference>
<gene>
    <name evidence="2" type="ORF">CEURO_LOCUS7451</name>
</gene>
<evidence type="ECO:0000256" key="1">
    <source>
        <dbReference type="SAM" id="MobiDB-lite"/>
    </source>
</evidence>